<reference evidence="3 4" key="1">
    <citation type="submission" date="2021-01" db="EMBL/GenBank/DDBJ databases">
        <title>Chromosome sequence of Serratia proteamaculans strain 94 rif-r, isolated from spoiled beef.</title>
        <authorList>
            <person name="Zaytseva Y.V."/>
            <person name="Iablokov S.N."/>
            <person name="Klyukina A."/>
        </authorList>
    </citation>
    <scope>NUCLEOTIDE SEQUENCE [LARGE SCALE GENOMIC DNA]</scope>
    <source>
        <strain evidence="3 4">94 rif-r</strain>
    </source>
</reference>
<name>A0A7U0N6B4_SERPR</name>
<protein>
    <submittedName>
        <fullName evidence="3">Uncharacterized protein</fullName>
    </submittedName>
</protein>
<evidence type="ECO:0000256" key="2">
    <source>
        <dbReference type="SAM" id="SignalP"/>
    </source>
</evidence>
<feature type="chain" id="PRO_5031053837" evidence="2">
    <location>
        <begin position="22"/>
        <end position="63"/>
    </location>
</feature>
<feature type="compositionally biased region" description="Basic residues" evidence="1">
    <location>
        <begin position="44"/>
        <end position="63"/>
    </location>
</feature>
<dbReference type="EMBL" id="CP068391">
    <property type="protein sequence ID" value="QQX53331.1"/>
    <property type="molecule type" value="Genomic_DNA"/>
</dbReference>
<evidence type="ECO:0000256" key="1">
    <source>
        <dbReference type="SAM" id="MobiDB-lite"/>
    </source>
</evidence>
<feature type="signal peptide" evidence="2">
    <location>
        <begin position="1"/>
        <end position="21"/>
    </location>
</feature>
<proteinExistence type="predicted"/>
<organism evidence="3 4">
    <name type="scientific">Serratia proteamaculans</name>
    <dbReference type="NCBI Taxonomy" id="28151"/>
    <lineage>
        <taxon>Bacteria</taxon>
        <taxon>Pseudomonadati</taxon>
        <taxon>Pseudomonadota</taxon>
        <taxon>Gammaproteobacteria</taxon>
        <taxon>Enterobacterales</taxon>
        <taxon>Yersiniaceae</taxon>
        <taxon>Serratia</taxon>
    </lineage>
</organism>
<gene>
    <name evidence="3" type="ORF">JKX24_24800</name>
</gene>
<evidence type="ECO:0000313" key="4">
    <source>
        <dbReference type="Proteomes" id="UP000596176"/>
    </source>
</evidence>
<dbReference type="AlphaFoldDB" id="A0A7U0N6B4"/>
<sequence>MAKPAKLLVGAVILGSMPFSAPLMGKADIQNGWDFNPIAPKQKAPNHRRPGKPLRKSKGNSHG</sequence>
<dbReference type="RefSeq" id="WP_207977207.1">
    <property type="nucleotide sequence ID" value="NZ_CP068391.1"/>
</dbReference>
<evidence type="ECO:0000313" key="3">
    <source>
        <dbReference type="EMBL" id="QQX53331.1"/>
    </source>
</evidence>
<feature type="region of interest" description="Disordered" evidence="1">
    <location>
        <begin position="34"/>
        <end position="63"/>
    </location>
</feature>
<dbReference type="Proteomes" id="UP000596176">
    <property type="component" value="Chromosome"/>
</dbReference>
<accession>A0A7U0N6B4</accession>
<keyword evidence="2" id="KW-0732">Signal</keyword>